<comment type="caution">
    <text evidence="2">The sequence shown here is derived from an EMBL/GenBank/DDBJ whole genome shotgun (WGS) entry which is preliminary data.</text>
</comment>
<proteinExistence type="predicted"/>
<protein>
    <submittedName>
        <fullName evidence="2">Uncharacterized protein</fullName>
    </submittedName>
</protein>
<evidence type="ECO:0000256" key="1">
    <source>
        <dbReference type="SAM" id="MobiDB-lite"/>
    </source>
</evidence>
<gene>
    <name evidence="2" type="ORF">PR048_003641</name>
</gene>
<keyword evidence="3" id="KW-1185">Reference proteome</keyword>
<evidence type="ECO:0000313" key="3">
    <source>
        <dbReference type="Proteomes" id="UP001159363"/>
    </source>
</evidence>
<reference evidence="2 3" key="1">
    <citation type="submission" date="2023-02" db="EMBL/GenBank/DDBJ databases">
        <title>LHISI_Scaffold_Assembly.</title>
        <authorList>
            <person name="Stuart O.P."/>
            <person name="Cleave R."/>
            <person name="Magrath M.J.L."/>
            <person name="Mikheyev A.S."/>
        </authorList>
    </citation>
    <scope>NUCLEOTIDE SEQUENCE [LARGE SCALE GENOMIC DNA]</scope>
    <source>
        <strain evidence="2">Daus_M_001</strain>
        <tissue evidence="2">Leg muscle</tissue>
    </source>
</reference>
<dbReference type="EMBL" id="JARBHB010000001">
    <property type="protein sequence ID" value="KAJ8898281.1"/>
    <property type="molecule type" value="Genomic_DNA"/>
</dbReference>
<feature type="compositionally biased region" description="Basic and acidic residues" evidence="1">
    <location>
        <begin position="25"/>
        <end position="39"/>
    </location>
</feature>
<dbReference type="Proteomes" id="UP001159363">
    <property type="component" value="Chromosome 1"/>
</dbReference>
<evidence type="ECO:0000313" key="2">
    <source>
        <dbReference type="EMBL" id="KAJ8898281.1"/>
    </source>
</evidence>
<accession>A0ABQ9IPL7</accession>
<organism evidence="2 3">
    <name type="scientific">Dryococelus australis</name>
    <dbReference type="NCBI Taxonomy" id="614101"/>
    <lineage>
        <taxon>Eukaryota</taxon>
        <taxon>Metazoa</taxon>
        <taxon>Ecdysozoa</taxon>
        <taxon>Arthropoda</taxon>
        <taxon>Hexapoda</taxon>
        <taxon>Insecta</taxon>
        <taxon>Pterygota</taxon>
        <taxon>Neoptera</taxon>
        <taxon>Polyneoptera</taxon>
        <taxon>Phasmatodea</taxon>
        <taxon>Verophasmatodea</taxon>
        <taxon>Anareolatae</taxon>
        <taxon>Phasmatidae</taxon>
        <taxon>Eurycanthinae</taxon>
        <taxon>Dryococelus</taxon>
    </lineage>
</organism>
<name>A0ABQ9IPL7_9NEOP</name>
<feature type="region of interest" description="Disordered" evidence="1">
    <location>
        <begin position="1"/>
        <end position="39"/>
    </location>
</feature>
<sequence length="352" mass="40447">MKQRRNESTGETGFPRQNPPTSGIVRHDSPMRKSGSDPAGDRTRFALIISSFRYIDILSNIPRIRPLERNRPRHFVYGYLSVLWHQRTNSQFLHWLELFVCYLSAMTNYFRSRLRKPALQELLPSVSGRNPSLNRPRSRNNCSFAQSPGNAFPVSRWHVKPEARFSQTRAYKPMRVIEMSKEQRRNERAGKREIPEKNPLTNVTRLGIEPGSPWWQASRLTARPPWSLHAVLIEHCSSFESVAFRDDGALDARAVSPLSLPRFSAQNAEPMSGNVPFPCCNHFKSGVSLVQFRWGKEQCLGCAYVGMQPGRLYFTADNHLMTRDVYPPSSPIHAPLCLRLTWLSTRRRNTQT</sequence>